<keyword evidence="2" id="KW-1003">Cell membrane</keyword>
<evidence type="ECO:0000256" key="7">
    <source>
        <dbReference type="SAM" id="Phobius"/>
    </source>
</evidence>
<keyword evidence="6 7" id="KW-0472">Membrane</keyword>
<dbReference type="PANTHER" id="PTHR30589">
    <property type="entry name" value="PROLIPOPROTEIN DIACYLGLYCERYL TRANSFERASE"/>
    <property type="match status" value="1"/>
</dbReference>
<evidence type="ECO:0000256" key="3">
    <source>
        <dbReference type="ARBA" id="ARBA00022679"/>
    </source>
</evidence>
<dbReference type="Pfam" id="PF01790">
    <property type="entry name" value="LGT"/>
    <property type="match status" value="1"/>
</dbReference>
<feature type="transmembrane region" description="Helical" evidence="7">
    <location>
        <begin position="12"/>
        <end position="33"/>
    </location>
</feature>
<keyword evidence="5 7" id="KW-1133">Transmembrane helix</keyword>
<keyword evidence="3 8" id="KW-0808">Transferase</keyword>
<gene>
    <name evidence="8" type="ORF">J8C05_00970</name>
</gene>
<evidence type="ECO:0000256" key="6">
    <source>
        <dbReference type="ARBA" id="ARBA00023136"/>
    </source>
</evidence>
<accession>A0ABX8B4P1</accession>
<dbReference type="EC" id="2.4.99.-" evidence="8"/>
<evidence type="ECO:0000313" key="9">
    <source>
        <dbReference type="Proteomes" id="UP000677668"/>
    </source>
</evidence>
<comment type="similarity">
    <text evidence="1">Belongs to the Lgt family.</text>
</comment>
<dbReference type="GO" id="GO:0016757">
    <property type="term" value="F:glycosyltransferase activity"/>
    <property type="evidence" value="ECO:0007669"/>
    <property type="project" value="UniProtKB-KW"/>
</dbReference>
<dbReference type="RefSeq" id="WP_211422385.1">
    <property type="nucleotide sequence ID" value="NZ_CP072642.1"/>
</dbReference>
<evidence type="ECO:0000256" key="1">
    <source>
        <dbReference type="ARBA" id="ARBA00007150"/>
    </source>
</evidence>
<evidence type="ECO:0000256" key="5">
    <source>
        <dbReference type="ARBA" id="ARBA00022989"/>
    </source>
</evidence>
<sequence>MSFPYDLRLPGVTIPIHLVCEILAYTVGFRLYLRARRRQPGGMTVEQAVWTLVGCLAGAALGSKLVAWLEVFPLYWQHRANPLIWLQGKSIVGGLLGGWLGVEVAKRFAGVSQATGDAYVFPLIVGIAIGRIGCFLTGLSDGTCGIATSLPWGVDFGDGLRRHPTQLYEILYLTGLGWLLWTWKLPGAPDGARFRQFLIGYFAFRFAIEFIKPRPFPYLIGLTAIQFVALLGLVAAAISLWRQWRPTLPHAPATAHSTAKGSPAHG</sequence>
<reference evidence="8 9" key="1">
    <citation type="submission" date="2021-03" db="EMBL/GenBank/DDBJ databases">
        <title>Genomic and phenotypic characterization of Chloracidobacterium isolates provides evidence for multiple species.</title>
        <authorList>
            <person name="Saini M.K."/>
            <person name="Costas A.M.G."/>
            <person name="Tank M."/>
            <person name="Bryant D.A."/>
        </authorList>
    </citation>
    <scope>NUCLEOTIDE SEQUENCE [LARGE SCALE GENOMIC DNA]</scope>
    <source>
        <strain evidence="8 9">N</strain>
    </source>
</reference>
<dbReference type="PANTHER" id="PTHR30589:SF0">
    <property type="entry name" value="PHOSPHATIDYLGLYCEROL--PROLIPOPROTEIN DIACYLGLYCERYL TRANSFERASE"/>
    <property type="match status" value="1"/>
</dbReference>
<feature type="transmembrane region" description="Helical" evidence="7">
    <location>
        <begin position="83"/>
        <end position="102"/>
    </location>
</feature>
<evidence type="ECO:0000256" key="2">
    <source>
        <dbReference type="ARBA" id="ARBA00022475"/>
    </source>
</evidence>
<keyword evidence="9" id="KW-1185">Reference proteome</keyword>
<feature type="transmembrane region" description="Helical" evidence="7">
    <location>
        <begin position="45"/>
        <end position="63"/>
    </location>
</feature>
<protein>
    <submittedName>
        <fullName evidence="8">Prolipoprotein diacylglyceryl transferase</fullName>
        <ecNumber evidence="8">2.4.99.-</ecNumber>
    </submittedName>
</protein>
<keyword evidence="4 7" id="KW-0812">Transmembrane</keyword>
<evidence type="ECO:0000313" key="8">
    <source>
        <dbReference type="EMBL" id="QUV94066.1"/>
    </source>
</evidence>
<evidence type="ECO:0000256" key="4">
    <source>
        <dbReference type="ARBA" id="ARBA00022692"/>
    </source>
</evidence>
<dbReference type="EMBL" id="CP072642">
    <property type="protein sequence ID" value="QUV94066.1"/>
    <property type="molecule type" value="Genomic_DNA"/>
</dbReference>
<organism evidence="8 9">
    <name type="scientific">Chloracidobacterium sp. N</name>
    <dbReference type="NCBI Taxonomy" id="2821540"/>
    <lineage>
        <taxon>Bacteria</taxon>
        <taxon>Pseudomonadati</taxon>
        <taxon>Acidobacteriota</taxon>
        <taxon>Terriglobia</taxon>
        <taxon>Terriglobales</taxon>
        <taxon>Acidobacteriaceae</taxon>
        <taxon>Chloracidobacterium</taxon>
        <taxon>Chloracidobacterium aggregatum</taxon>
    </lineage>
</organism>
<name>A0ABX8B4P1_9BACT</name>
<dbReference type="InterPro" id="IPR001640">
    <property type="entry name" value="Lgt"/>
</dbReference>
<dbReference type="Proteomes" id="UP000677668">
    <property type="component" value="Chromosome 1"/>
</dbReference>
<keyword evidence="8" id="KW-0328">Glycosyltransferase</keyword>
<feature type="transmembrane region" description="Helical" evidence="7">
    <location>
        <begin position="218"/>
        <end position="241"/>
    </location>
</feature>
<proteinExistence type="inferred from homology"/>